<organism evidence="1">
    <name type="scientific">hydrothermal vent metagenome</name>
    <dbReference type="NCBI Taxonomy" id="652676"/>
    <lineage>
        <taxon>unclassified sequences</taxon>
        <taxon>metagenomes</taxon>
        <taxon>ecological metagenomes</taxon>
    </lineage>
</organism>
<gene>
    <name evidence="1" type="ORF">MNBD_GAMMA22-2399</name>
</gene>
<dbReference type="AlphaFoldDB" id="A0A3B0ZXT5"/>
<proteinExistence type="predicted"/>
<protein>
    <submittedName>
        <fullName evidence="1">Uncharacterized protein</fullName>
    </submittedName>
</protein>
<reference evidence="1" key="1">
    <citation type="submission" date="2018-06" db="EMBL/GenBank/DDBJ databases">
        <authorList>
            <person name="Zhirakovskaya E."/>
        </authorList>
    </citation>
    <scope>NUCLEOTIDE SEQUENCE</scope>
</reference>
<accession>A0A3B0ZXT5</accession>
<name>A0A3B0ZXT5_9ZZZZ</name>
<dbReference type="EMBL" id="UOFS01000011">
    <property type="protein sequence ID" value="VAW92187.1"/>
    <property type="molecule type" value="Genomic_DNA"/>
</dbReference>
<sequence>MKILVNIEKVMILLLLTLATTACGGGGSPSTPDSVSGSETNPIYIGSYSGDFVGADSGTWQFTVNADTSVSGTLTTTTLPITSYVLSGSIDAQGNVVLLSGSTADAIRCDIFINNGIATGTWTDGTGVGSLSGIITSSDAVTGSLAVSAEFGDKVFTPLNVNQLNLAPLQIVSFNDQLGNVIPIEVGIDNHILALYIDQSSNVLVAVAYSFFNTVAISETPTSYDYQINCVDNACAAINLDLAQSKVSFTNVSLPVLVFEPGSINTNIAINPATVNGTFTWK</sequence>
<evidence type="ECO:0000313" key="1">
    <source>
        <dbReference type="EMBL" id="VAW92187.1"/>
    </source>
</evidence>
<dbReference type="PROSITE" id="PS51257">
    <property type="entry name" value="PROKAR_LIPOPROTEIN"/>
    <property type="match status" value="1"/>
</dbReference>